<evidence type="ECO:0000256" key="1">
    <source>
        <dbReference type="ARBA" id="ARBA00004496"/>
    </source>
</evidence>
<dbReference type="InterPro" id="IPR036775">
    <property type="entry name" value="DNA_pol_Y-fam_lit_finger_sf"/>
</dbReference>
<keyword evidence="9 16" id="KW-0479">Metal-binding</keyword>
<gene>
    <name evidence="18" type="primary">dinP</name>
    <name evidence="16" type="synonym">dinB</name>
    <name evidence="18" type="ORF">SAMEA1982600_04592</name>
</gene>
<dbReference type="OrthoDB" id="9808813at2"/>
<evidence type="ECO:0000256" key="3">
    <source>
        <dbReference type="ARBA" id="ARBA00011245"/>
    </source>
</evidence>
<evidence type="ECO:0000259" key="17">
    <source>
        <dbReference type="PROSITE" id="PS50173"/>
    </source>
</evidence>
<dbReference type="GO" id="GO:0009432">
    <property type="term" value="P:SOS response"/>
    <property type="evidence" value="ECO:0007669"/>
    <property type="project" value="UniProtKB-ARBA"/>
</dbReference>
<accession>A0A157RAZ9</accession>
<dbReference type="FunFam" id="3.30.1490.100:FF:000004">
    <property type="entry name" value="DNA polymerase IV"/>
    <property type="match status" value="1"/>
</dbReference>
<dbReference type="PROSITE" id="PS50173">
    <property type="entry name" value="UMUC"/>
    <property type="match status" value="1"/>
</dbReference>
<dbReference type="Proteomes" id="UP000077037">
    <property type="component" value="Unassembled WGS sequence"/>
</dbReference>
<dbReference type="GO" id="GO:0005829">
    <property type="term" value="C:cytosol"/>
    <property type="evidence" value="ECO:0007669"/>
    <property type="project" value="TreeGrafter"/>
</dbReference>
<dbReference type="GO" id="GO:0003887">
    <property type="term" value="F:DNA-directed DNA polymerase activity"/>
    <property type="evidence" value="ECO:0007669"/>
    <property type="project" value="UniProtKB-UniRule"/>
</dbReference>
<comment type="subunit">
    <text evidence="3 16">Monomer.</text>
</comment>
<proteinExistence type="inferred from homology"/>
<dbReference type="InterPro" id="IPR050116">
    <property type="entry name" value="DNA_polymerase-Y"/>
</dbReference>
<evidence type="ECO:0000256" key="2">
    <source>
        <dbReference type="ARBA" id="ARBA00010945"/>
    </source>
</evidence>
<comment type="catalytic activity">
    <reaction evidence="15 16">
        <text>DNA(n) + a 2'-deoxyribonucleoside 5'-triphosphate = DNA(n+1) + diphosphate</text>
        <dbReference type="Rhea" id="RHEA:22508"/>
        <dbReference type="Rhea" id="RHEA-COMP:17339"/>
        <dbReference type="Rhea" id="RHEA-COMP:17340"/>
        <dbReference type="ChEBI" id="CHEBI:33019"/>
        <dbReference type="ChEBI" id="CHEBI:61560"/>
        <dbReference type="ChEBI" id="CHEBI:173112"/>
        <dbReference type="EC" id="2.7.7.7"/>
    </reaction>
</comment>
<dbReference type="EMBL" id="FKBS01000029">
    <property type="protein sequence ID" value="SAI55137.1"/>
    <property type="molecule type" value="Genomic_DNA"/>
</dbReference>
<evidence type="ECO:0000256" key="12">
    <source>
        <dbReference type="ARBA" id="ARBA00022932"/>
    </source>
</evidence>
<dbReference type="Gene3D" id="3.30.1490.100">
    <property type="entry name" value="DNA polymerase, Y-family, little finger domain"/>
    <property type="match status" value="1"/>
</dbReference>
<feature type="binding site" evidence="16">
    <location>
        <position position="12"/>
    </location>
    <ligand>
        <name>Mg(2+)</name>
        <dbReference type="ChEBI" id="CHEBI:18420"/>
    </ligand>
</feature>
<name>A0A157RAZ9_9BORD</name>
<feature type="active site" evidence="16">
    <location>
        <position position="107"/>
    </location>
</feature>
<keyword evidence="5 16" id="KW-0963">Cytoplasm</keyword>
<keyword evidence="10 16" id="KW-0227">DNA damage</keyword>
<dbReference type="HAMAP" id="MF_01113">
    <property type="entry name" value="DNApol_IV"/>
    <property type="match status" value="1"/>
</dbReference>
<feature type="site" description="Substrate discrimination" evidence="16">
    <location>
        <position position="17"/>
    </location>
</feature>
<dbReference type="Gene3D" id="3.30.70.270">
    <property type="match status" value="1"/>
</dbReference>
<dbReference type="InterPro" id="IPR053848">
    <property type="entry name" value="IMS_HHH_1"/>
</dbReference>
<evidence type="ECO:0000313" key="18">
    <source>
        <dbReference type="EMBL" id="SAI55137.1"/>
    </source>
</evidence>
<evidence type="ECO:0000256" key="6">
    <source>
        <dbReference type="ARBA" id="ARBA00022679"/>
    </source>
</evidence>
<comment type="subcellular location">
    <subcellularLocation>
        <location evidence="1 16">Cytoplasm</location>
    </subcellularLocation>
</comment>
<dbReference type="InterPro" id="IPR043502">
    <property type="entry name" value="DNA/RNA_pol_sf"/>
</dbReference>
<evidence type="ECO:0000256" key="9">
    <source>
        <dbReference type="ARBA" id="ARBA00022723"/>
    </source>
</evidence>
<dbReference type="AlphaFoldDB" id="A0A157RAZ9"/>
<dbReference type="GO" id="GO:0003684">
    <property type="term" value="F:damaged DNA binding"/>
    <property type="evidence" value="ECO:0007669"/>
    <property type="project" value="InterPro"/>
</dbReference>
<sequence>MTGPARKIVHVDMDAFYASVEQRDRPELKGLPVVVAWTGPRSVVCAASYEARRFGVHSAMSAMRAERLCPDAVFVPPDFNRYRAVSRQVREIFSRHTDLIEPLSLDEAYLDVTQNKRGLATATEVARAIRDEIRAETGLTASAGIAPNKFLAKIASDWNKPDGQFVIRPHRVLEFLRELPVRKVPGVGKVTQARMETLGIRTVGDLRQRPLTELELHFGRYGYRLHELSNGIDEREVEPDQVAQQVSAETTFSTDLLLHELGESLDRLAAKVWEQGQRKGMLGRTTVLKLKTDRFRILTRSLTQLQPPQSAVQLASVARALCDKVTLPAETRYRLAGVGMSNFADPQEENRQADLF</sequence>
<evidence type="ECO:0000256" key="8">
    <source>
        <dbReference type="ARBA" id="ARBA00022705"/>
    </source>
</evidence>
<evidence type="ECO:0000256" key="7">
    <source>
        <dbReference type="ARBA" id="ARBA00022695"/>
    </source>
</evidence>
<dbReference type="GO" id="GO:0006261">
    <property type="term" value="P:DNA-templated DNA replication"/>
    <property type="evidence" value="ECO:0007669"/>
    <property type="project" value="UniProtKB-UniRule"/>
</dbReference>
<dbReference type="FunFam" id="3.40.1170.60:FF:000001">
    <property type="entry name" value="DNA polymerase IV"/>
    <property type="match status" value="1"/>
</dbReference>
<protein>
    <recommendedName>
        <fullName evidence="16">DNA polymerase IV</fullName>
        <shortName evidence="16">Pol IV</shortName>
        <ecNumber evidence="16">2.7.7.7</ecNumber>
    </recommendedName>
</protein>
<dbReference type="Pfam" id="PF11799">
    <property type="entry name" value="IMS_C"/>
    <property type="match status" value="1"/>
</dbReference>
<reference evidence="18 19" key="1">
    <citation type="submission" date="2016-03" db="EMBL/GenBank/DDBJ databases">
        <authorList>
            <consortium name="Pathogen Informatics"/>
        </authorList>
    </citation>
    <scope>NUCLEOTIDE SEQUENCE [LARGE SCALE GENOMIC DNA]</scope>
    <source>
        <strain evidence="18 19">NCTC13364</strain>
    </source>
</reference>
<dbReference type="Pfam" id="PF00817">
    <property type="entry name" value="IMS"/>
    <property type="match status" value="1"/>
</dbReference>
<keyword evidence="8 16" id="KW-0235">DNA replication</keyword>
<keyword evidence="14 16" id="KW-0234">DNA repair</keyword>
<feature type="binding site" evidence="16">
    <location>
        <position position="106"/>
    </location>
    <ligand>
        <name>Mg(2+)</name>
        <dbReference type="ChEBI" id="CHEBI:18420"/>
    </ligand>
</feature>
<dbReference type="PANTHER" id="PTHR11076">
    <property type="entry name" value="DNA REPAIR POLYMERASE UMUC / TRANSFERASE FAMILY MEMBER"/>
    <property type="match status" value="1"/>
</dbReference>
<keyword evidence="7 16" id="KW-0548">Nucleotidyltransferase</keyword>
<dbReference type="FunFam" id="1.10.150.20:FF:000019">
    <property type="entry name" value="DNA polymerase IV"/>
    <property type="match status" value="1"/>
</dbReference>
<organism evidence="18 19">
    <name type="scientific">Bordetella ansorpii</name>
    <dbReference type="NCBI Taxonomy" id="288768"/>
    <lineage>
        <taxon>Bacteria</taxon>
        <taxon>Pseudomonadati</taxon>
        <taxon>Pseudomonadota</taxon>
        <taxon>Betaproteobacteria</taxon>
        <taxon>Burkholderiales</taxon>
        <taxon>Alcaligenaceae</taxon>
        <taxon>Bordetella</taxon>
    </lineage>
</organism>
<dbReference type="EC" id="2.7.7.7" evidence="16"/>
<keyword evidence="11 16" id="KW-0460">Magnesium</keyword>
<feature type="domain" description="UmuC" evidence="17">
    <location>
        <begin position="8"/>
        <end position="188"/>
    </location>
</feature>
<dbReference type="InterPro" id="IPR017961">
    <property type="entry name" value="DNA_pol_Y-fam_little_finger"/>
</dbReference>
<dbReference type="GO" id="GO:0042276">
    <property type="term" value="P:error-prone translesion synthesis"/>
    <property type="evidence" value="ECO:0007669"/>
    <property type="project" value="TreeGrafter"/>
</dbReference>
<keyword evidence="13 16" id="KW-0238">DNA-binding</keyword>
<dbReference type="InterPro" id="IPR022880">
    <property type="entry name" value="DNApol_IV"/>
</dbReference>
<keyword evidence="12 16" id="KW-0239">DNA-directed DNA polymerase</keyword>
<comment type="cofactor">
    <cofactor evidence="16">
        <name>Mg(2+)</name>
        <dbReference type="ChEBI" id="CHEBI:18420"/>
    </cofactor>
    <text evidence="16">Binds 2 magnesium ions per subunit.</text>
</comment>
<dbReference type="GO" id="GO:0000287">
    <property type="term" value="F:magnesium ion binding"/>
    <property type="evidence" value="ECO:0007669"/>
    <property type="project" value="UniProtKB-UniRule"/>
</dbReference>
<dbReference type="GO" id="GO:0006281">
    <property type="term" value="P:DNA repair"/>
    <property type="evidence" value="ECO:0007669"/>
    <property type="project" value="UniProtKB-UniRule"/>
</dbReference>
<keyword evidence="6 16" id="KW-0808">Transferase</keyword>
<dbReference type="PANTHER" id="PTHR11076:SF33">
    <property type="entry name" value="DNA POLYMERASE KAPPA"/>
    <property type="match status" value="1"/>
</dbReference>
<dbReference type="CDD" id="cd03586">
    <property type="entry name" value="PolY_Pol_IV_kappa"/>
    <property type="match status" value="1"/>
</dbReference>
<evidence type="ECO:0000256" key="15">
    <source>
        <dbReference type="ARBA" id="ARBA00049244"/>
    </source>
</evidence>
<dbReference type="RefSeq" id="WP_066419721.1">
    <property type="nucleotide sequence ID" value="NZ_FKBS01000029.1"/>
</dbReference>
<evidence type="ECO:0000256" key="10">
    <source>
        <dbReference type="ARBA" id="ARBA00022763"/>
    </source>
</evidence>
<evidence type="ECO:0000313" key="19">
    <source>
        <dbReference type="Proteomes" id="UP000077037"/>
    </source>
</evidence>
<dbReference type="InterPro" id="IPR043128">
    <property type="entry name" value="Rev_trsase/Diguanyl_cyclase"/>
</dbReference>
<comment type="function">
    <text evidence="16">Poorly processive, error-prone DNA polymerase involved in untargeted mutagenesis. Copies undamaged DNA at stalled replication forks, which arise in vivo from mismatched or misaligned primer ends. These misaligned primers can be extended by PolIV. Exhibits no 3'-5' exonuclease (proofreading) activity. May be involved in translesional synthesis, in conjunction with the beta clamp from PolIII.</text>
</comment>
<evidence type="ECO:0000256" key="11">
    <source>
        <dbReference type="ARBA" id="ARBA00022842"/>
    </source>
</evidence>
<comment type="similarity">
    <text evidence="2 16">Belongs to the DNA polymerase type-Y family.</text>
</comment>
<evidence type="ECO:0000256" key="13">
    <source>
        <dbReference type="ARBA" id="ARBA00023125"/>
    </source>
</evidence>
<keyword evidence="4 16" id="KW-0515">Mutator protein</keyword>
<dbReference type="NCBIfam" id="NF002677">
    <property type="entry name" value="PRK02406.1"/>
    <property type="match status" value="1"/>
</dbReference>
<dbReference type="Gene3D" id="1.10.150.20">
    <property type="entry name" value="5' to 3' exonuclease, C-terminal subdomain"/>
    <property type="match status" value="1"/>
</dbReference>
<dbReference type="InterPro" id="IPR001126">
    <property type="entry name" value="UmuC"/>
</dbReference>
<evidence type="ECO:0000256" key="14">
    <source>
        <dbReference type="ARBA" id="ARBA00023204"/>
    </source>
</evidence>
<evidence type="ECO:0000256" key="16">
    <source>
        <dbReference type="HAMAP-Rule" id="MF_01113"/>
    </source>
</evidence>
<evidence type="ECO:0000256" key="5">
    <source>
        <dbReference type="ARBA" id="ARBA00022490"/>
    </source>
</evidence>
<evidence type="ECO:0000256" key="4">
    <source>
        <dbReference type="ARBA" id="ARBA00022457"/>
    </source>
</evidence>
<dbReference type="Pfam" id="PF21999">
    <property type="entry name" value="IMS_HHH_1"/>
    <property type="match status" value="1"/>
</dbReference>
<dbReference type="SUPFAM" id="SSF100879">
    <property type="entry name" value="Lesion bypass DNA polymerase (Y-family), little finger domain"/>
    <property type="match status" value="1"/>
</dbReference>
<dbReference type="SUPFAM" id="SSF56672">
    <property type="entry name" value="DNA/RNA polymerases"/>
    <property type="match status" value="1"/>
</dbReference>
<dbReference type="Gene3D" id="3.40.1170.60">
    <property type="match status" value="1"/>
</dbReference>